<accession>A0A498NWG4</accession>
<protein>
    <submittedName>
        <fullName evidence="4">Differentially expressed in FDCP 6-like protein</fullName>
    </submittedName>
</protein>
<dbReference type="FunFam" id="2.30.29.30:FF:000172">
    <property type="entry name" value="differentially expressed in FDCP 6 homolog"/>
    <property type="match status" value="1"/>
</dbReference>
<reference evidence="4 5" key="1">
    <citation type="submission" date="2018-03" db="EMBL/GenBank/DDBJ databases">
        <title>Draft genome sequence of Rohu Carp (Labeo rohita).</title>
        <authorList>
            <person name="Das P."/>
            <person name="Kushwaha B."/>
            <person name="Joshi C.G."/>
            <person name="Kumar D."/>
            <person name="Nagpure N.S."/>
            <person name="Sahoo L."/>
            <person name="Das S.P."/>
            <person name="Bit A."/>
            <person name="Patnaik S."/>
            <person name="Meher P.K."/>
            <person name="Jayasankar P."/>
            <person name="Koringa P.G."/>
            <person name="Patel N.V."/>
            <person name="Hinsu A.T."/>
            <person name="Kumar R."/>
            <person name="Pandey M."/>
            <person name="Agarwal S."/>
            <person name="Srivastava S."/>
            <person name="Singh M."/>
            <person name="Iquebal M.A."/>
            <person name="Jaiswal S."/>
            <person name="Angadi U.B."/>
            <person name="Kumar N."/>
            <person name="Raza M."/>
            <person name="Shah T.M."/>
            <person name="Rai A."/>
            <person name="Jena J.K."/>
        </authorList>
    </citation>
    <scope>NUCLEOTIDE SEQUENCE [LARGE SCALE GENOMIC DNA]</scope>
    <source>
        <strain evidence="4">DASCIFA01</strain>
        <tissue evidence="4">Testis</tissue>
    </source>
</reference>
<dbReference type="PANTHER" id="PTHR14383:SF2">
    <property type="entry name" value="DIFFERENTIALLY EXPRESSED IN FDCP 6 HOMOLOG"/>
    <property type="match status" value="1"/>
</dbReference>
<comment type="caution">
    <text evidence="4">The sequence shown here is derived from an EMBL/GenBank/DDBJ whole genome shotgun (WGS) entry which is preliminary data.</text>
</comment>
<dbReference type="InterPro" id="IPR011993">
    <property type="entry name" value="PH-like_dom_sf"/>
</dbReference>
<dbReference type="Pfam" id="PF00169">
    <property type="entry name" value="PH"/>
    <property type="match status" value="1"/>
</dbReference>
<feature type="compositionally biased region" description="Polar residues" evidence="1">
    <location>
        <begin position="510"/>
        <end position="522"/>
    </location>
</feature>
<gene>
    <name evidence="4" type="ORF">ROHU_003231</name>
    <name evidence="3" type="ORF">ROHU_035586</name>
</gene>
<dbReference type="EMBL" id="QBIY01013395">
    <property type="protein sequence ID" value="RXN05649.1"/>
    <property type="molecule type" value="Genomic_DNA"/>
</dbReference>
<feature type="compositionally biased region" description="Basic and acidic residues" evidence="1">
    <location>
        <begin position="390"/>
        <end position="406"/>
    </location>
</feature>
<feature type="compositionally biased region" description="Basic and acidic residues" evidence="1">
    <location>
        <begin position="481"/>
        <end position="501"/>
    </location>
</feature>
<dbReference type="Pfam" id="PF25530">
    <property type="entry name" value="EF-hand_SWAP70_N"/>
    <property type="match status" value="1"/>
</dbReference>
<organism evidence="4 5">
    <name type="scientific">Labeo rohita</name>
    <name type="common">Indian major carp</name>
    <name type="synonym">Cyprinus rohita</name>
    <dbReference type="NCBI Taxonomy" id="84645"/>
    <lineage>
        <taxon>Eukaryota</taxon>
        <taxon>Metazoa</taxon>
        <taxon>Chordata</taxon>
        <taxon>Craniata</taxon>
        <taxon>Vertebrata</taxon>
        <taxon>Euteleostomi</taxon>
        <taxon>Actinopterygii</taxon>
        <taxon>Neopterygii</taxon>
        <taxon>Teleostei</taxon>
        <taxon>Ostariophysi</taxon>
        <taxon>Cypriniformes</taxon>
        <taxon>Cyprinidae</taxon>
        <taxon>Labeoninae</taxon>
        <taxon>Labeonini</taxon>
        <taxon>Labeo</taxon>
    </lineage>
</organism>
<dbReference type="EMBL" id="QBIY01009214">
    <property type="protein sequence ID" value="RXN36098.1"/>
    <property type="molecule type" value="Genomic_DNA"/>
</dbReference>
<feature type="domain" description="PH" evidence="2">
    <location>
        <begin position="163"/>
        <end position="259"/>
    </location>
</feature>
<dbReference type="SMART" id="SM00233">
    <property type="entry name" value="PH"/>
    <property type="match status" value="1"/>
</dbReference>
<dbReference type="SUPFAM" id="SSF50729">
    <property type="entry name" value="PH domain-like"/>
    <property type="match status" value="1"/>
</dbReference>
<dbReference type="PROSITE" id="PS50003">
    <property type="entry name" value="PH_DOMAIN"/>
    <property type="match status" value="1"/>
</dbReference>
<dbReference type="InterPro" id="IPR057837">
    <property type="entry name" value="PH_SWAP70"/>
</dbReference>
<dbReference type="Gene3D" id="2.30.29.30">
    <property type="entry name" value="Pleckstrin-homology domain (PH domain)/Phosphotyrosine-binding domain (PTB)"/>
    <property type="match status" value="1"/>
</dbReference>
<feature type="region of interest" description="Disordered" evidence="1">
    <location>
        <begin position="386"/>
        <end position="407"/>
    </location>
</feature>
<dbReference type="GO" id="GO:0005634">
    <property type="term" value="C:nucleus"/>
    <property type="evidence" value="ECO:0007669"/>
    <property type="project" value="TreeGrafter"/>
</dbReference>
<dbReference type="InterPro" id="IPR001849">
    <property type="entry name" value="PH_domain"/>
</dbReference>
<dbReference type="CDD" id="cd13273">
    <property type="entry name" value="PH_SWAP-70"/>
    <property type="match status" value="1"/>
</dbReference>
<evidence type="ECO:0000313" key="5">
    <source>
        <dbReference type="Proteomes" id="UP000290572"/>
    </source>
</evidence>
<evidence type="ECO:0000313" key="4">
    <source>
        <dbReference type="EMBL" id="RXN36098.1"/>
    </source>
</evidence>
<feature type="region of interest" description="Disordered" evidence="1">
    <location>
        <begin position="279"/>
        <end position="301"/>
    </location>
</feature>
<dbReference type="AlphaFoldDB" id="A0A498NWG4"/>
<dbReference type="Proteomes" id="UP000290572">
    <property type="component" value="Unassembled WGS sequence"/>
</dbReference>
<sequence>MALRAALLKSIWYAFTSLDTEDSGKVSKSQLKVTEGTFVKEEVDELCWTLCSKKNYRPDTHRVLSNQDGMRLWCLFNFLADGYPLTLVPEEAEYLLRKISSVMPVELTCVELEEFLSQDAVQKDGLSVWNFLDVVNSAAVSRGVDGESISVAVEKVYREMVGNVLKEGYLWKKGHLRRNWTERWFCLKPGSLSYFVSEDCKDCKGVIEMDQNCCVEVLSDRDGKRCMFCVKTLNKTFEISAPDSRQRQEWITAIQTALRLSAEGRVSLHEELKARRRELREERERRRAMRAEETRRLRELQGEREEQLAELELLKEAQRQARVSLQQEEQRRRSQHEELQKTLQRQLQEAQELSASVSSGVCRLLAEEEEKVKSLLALQEEQEEQLQQTQREKQELMQEMERKSQALDDAQLQLDRVRASRRRVDQDIAAAQRKLRQASTSVKHWNVQMNRLMHPIGPGERRASSSNLLAPPVRNPSVSETESRPPPKPEREKQNSLHYDDTSGGENMDCGNSENAQPNDAE</sequence>
<keyword evidence="5" id="KW-1185">Reference proteome</keyword>
<dbReference type="PANTHER" id="PTHR14383">
    <property type="entry name" value="SWAP-70 RECOMBINASE"/>
    <property type="match status" value="1"/>
</dbReference>
<feature type="region of interest" description="Disordered" evidence="1">
    <location>
        <begin position="454"/>
        <end position="522"/>
    </location>
</feature>
<dbReference type="STRING" id="84645.A0A498NWG4"/>
<dbReference type="InterPro" id="IPR057836">
    <property type="entry name" value="EF-hand_SWAP70_N"/>
</dbReference>
<name>A0A498NWG4_LABRO</name>
<evidence type="ECO:0000259" key="2">
    <source>
        <dbReference type="PROSITE" id="PS50003"/>
    </source>
</evidence>
<dbReference type="GO" id="GO:0005737">
    <property type="term" value="C:cytoplasm"/>
    <property type="evidence" value="ECO:0007669"/>
    <property type="project" value="TreeGrafter"/>
</dbReference>
<proteinExistence type="predicted"/>
<evidence type="ECO:0000256" key="1">
    <source>
        <dbReference type="SAM" id="MobiDB-lite"/>
    </source>
</evidence>
<evidence type="ECO:0000313" key="3">
    <source>
        <dbReference type="EMBL" id="RXN05649.1"/>
    </source>
</evidence>